<evidence type="ECO:0000313" key="5">
    <source>
        <dbReference type="Proteomes" id="UP000736335"/>
    </source>
</evidence>
<protein>
    <submittedName>
        <fullName evidence="4">Snf7 family</fullName>
    </submittedName>
</protein>
<reference evidence="4" key="1">
    <citation type="journal article" date="2020" name="Nat. Commun.">
        <title>Large-scale genome sequencing of mycorrhizal fungi provides insights into the early evolution of symbiotic traits.</title>
        <authorList>
            <person name="Miyauchi S."/>
            <person name="Kiss E."/>
            <person name="Kuo A."/>
            <person name="Drula E."/>
            <person name="Kohler A."/>
            <person name="Sanchez-Garcia M."/>
            <person name="Morin E."/>
            <person name="Andreopoulos B."/>
            <person name="Barry K.W."/>
            <person name="Bonito G."/>
            <person name="Buee M."/>
            <person name="Carver A."/>
            <person name="Chen C."/>
            <person name="Cichocki N."/>
            <person name="Clum A."/>
            <person name="Culley D."/>
            <person name="Crous P.W."/>
            <person name="Fauchery L."/>
            <person name="Girlanda M."/>
            <person name="Hayes R.D."/>
            <person name="Keri Z."/>
            <person name="LaButti K."/>
            <person name="Lipzen A."/>
            <person name="Lombard V."/>
            <person name="Magnuson J."/>
            <person name="Maillard F."/>
            <person name="Murat C."/>
            <person name="Nolan M."/>
            <person name="Ohm R.A."/>
            <person name="Pangilinan J."/>
            <person name="Pereira M.F."/>
            <person name="Perotto S."/>
            <person name="Peter M."/>
            <person name="Pfister S."/>
            <person name="Riley R."/>
            <person name="Sitrit Y."/>
            <person name="Stielow J.B."/>
            <person name="Szollosi G."/>
            <person name="Zifcakova L."/>
            <person name="Stursova M."/>
            <person name="Spatafora J.W."/>
            <person name="Tedersoo L."/>
            <person name="Vaario L.M."/>
            <person name="Yamada A."/>
            <person name="Yan M."/>
            <person name="Wang P."/>
            <person name="Xu J."/>
            <person name="Bruns T."/>
            <person name="Baldrian P."/>
            <person name="Vilgalys R."/>
            <person name="Dunand C."/>
            <person name="Henrissat B."/>
            <person name="Grigoriev I.V."/>
            <person name="Hibbett D."/>
            <person name="Nagy L.G."/>
            <person name="Martin F.M."/>
        </authorList>
    </citation>
    <scope>NUCLEOTIDE SEQUENCE</scope>
    <source>
        <strain evidence="4">UH-Tt-Lm1</strain>
    </source>
</reference>
<keyword evidence="5" id="KW-1185">Reference proteome</keyword>
<feature type="coiled-coil region" evidence="3">
    <location>
        <begin position="28"/>
        <end position="55"/>
    </location>
</feature>
<organism evidence="4 5">
    <name type="scientific">Thelephora terrestris</name>
    <dbReference type="NCBI Taxonomy" id="56493"/>
    <lineage>
        <taxon>Eukaryota</taxon>
        <taxon>Fungi</taxon>
        <taxon>Dikarya</taxon>
        <taxon>Basidiomycota</taxon>
        <taxon>Agaricomycotina</taxon>
        <taxon>Agaricomycetes</taxon>
        <taxon>Thelephorales</taxon>
        <taxon>Thelephoraceae</taxon>
        <taxon>Thelephora</taxon>
    </lineage>
</organism>
<dbReference type="OrthoDB" id="3973241at2759"/>
<dbReference type="GO" id="GO:0005771">
    <property type="term" value="C:multivesicular body"/>
    <property type="evidence" value="ECO:0007669"/>
    <property type="project" value="TreeGrafter"/>
</dbReference>
<dbReference type="AlphaFoldDB" id="A0A9P6H980"/>
<dbReference type="GO" id="GO:0032511">
    <property type="term" value="P:late endosome to vacuole transport via multivesicular body sorting pathway"/>
    <property type="evidence" value="ECO:0007669"/>
    <property type="project" value="TreeGrafter"/>
</dbReference>
<dbReference type="PANTHER" id="PTHR22761">
    <property type="entry name" value="CHARGED MULTIVESICULAR BODY PROTEIN"/>
    <property type="match status" value="1"/>
</dbReference>
<evidence type="ECO:0000256" key="3">
    <source>
        <dbReference type="SAM" id="Coils"/>
    </source>
</evidence>
<evidence type="ECO:0000256" key="1">
    <source>
        <dbReference type="ARBA" id="ARBA00006190"/>
    </source>
</evidence>
<dbReference type="Proteomes" id="UP000736335">
    <property type="component" value="Unassembled WGS sequence"/>
</dbReference>
<reference evidence="4" key="2">
    <citation type="submission" date="2020-11" db="EMBL/GenBank/DDBJ databases">
        <authorList>
            <consortium name="DOE Joint Genome Institute"/>
            <person name="Kuo A."/>
            <person name="Miyauchi S."/>
            <person name="Kiss E."/>
            <person name="Drula E."/>
            <person name="Kohler A."/>
            <person name="Sanchez-Garcia M."/>
            <person name="Andreopoulos B."/>
            <person name="Barry K.W."/>
            <person name="Bonito G."/>
            <person name="Buee M."/>
            <person name="Carver A."/>
            <person name="Chen C."/>
            <person name="Cichocki N."/>
            <person name="Clum A."/>
            <person name="Culley D."/>
            <person name="Crous P.W."/>
            <person name="Fauchery L."/>
            <person name="Girlanda M."/>
            <person name="Hayes R."/>
            <person name="Keri Z."/>
            <person name="Labutti K."/>
            <person name="Lipzen A."/>
            <person name="Lombard V."/>
            <person name="Magnuson J."/>
            <person name="Maillard F."/>
            <person name="Morin E."/>
            <person name="Murat C."/>
            <person name="Nolan M."/>
            <person name="Ohm R."/>
            <person name="Pangilinan J."/>
            <person name="Pereira M."/>
            <person name="Perotto S."/>
            <person name="Peter M."/>
            <person name="Riley R."/>
            <person name="Sitrit Y."/>
            <person name="Stielow B."/>
            <person name="Szollosi G."/>
            <person name="Zifcakova L."/>
            <person name="Stursova M."/>
            <person name="Spatafora J.W."/>
            <person name="Tedersoo L."/>
            <person name="Vaario L.-M."/>
            <person name="Yamada A."/>
            <person name="Yan M."/>
            <person name="Wang P."/>
            <person name="Xu J."/>
            <person name="Bruns T."/>
            <person name="Baldrian P."/>
            <person name="Vilgalys R."/>
            <person name="Henrissat B."/>
            <person name="Grigoriev I.V."/>
            <person name="Hibbett D."/>
            <person name="Nagy L.G."/>
            <person name="Martin F.M."/>
        </authorList>
    </citation>
    <scope>NUCLEOTIDE SEQUENCE</scope>
    <source>
        <strain evidence="4">UH-Tt-Lm1</strain>
    </source>
</reference>
<accession>A0A9P6H980</accession>
<comment type="similarity">
    <text evidence="1">Belongs to the SNF7 family.</text>
</comment>
<comment type="caution">
    <text evidence="4">The sequence shown here is derived from an EMBL/GenBank/DDBJ whole genome shotgun (WGS) entry which is preliminary data.</text>
</comment>
<dbReference type="Pfam" id="PF03357">
    <property type="entry name" value="Snf7"/>
    <property type="match status" value="1"/>
</dbReference>
<evidence type="ECO:0000256" key="2">
    <source>
        <dbReference type="ARBA" id="ARBA00023054"/>
    </source>
</evidence>
<keyword evidence="2 3" id="KW-0175">Coiled coil</keyword>
<dbReference type="Gene3D" id="6.10.250.1710">
    <property type="match status" value="1"/>
</dbReference>
<dbReference type="PANTHER" id="PTHR22761:SF12">
    <property type="entry name" value="CHARGED MULTIVESICULAR BODY PROTEIN 5"/>
    <property type="match status" value="1"/>
</dbReference>
<sequence>MDRIFGSSSSRKPRPTLQDAISSVNTRIGTIEVKIKKLDGELARYKEQMSKLRNGPGKNAVQQRALRTLKQKRMYESQLGQLVQQTFNMESAALATENLRNTMATVDAMQQANKELKKQYGKINIDKIENMHFEMEDLLEQANEIQESLGQSYAVPDELDEADLEAELDALALEEEEEGPSYLADLNKAPDFIDEPPVEMAELALPEAVKST</sequence>
<name>A0A9P6H980_9AGAM</name>
<proteinExistence type="inferred from homology"/>
<dbReference type="InterPro" id="IPR005024">
    <property type="entry name" value="Snf7_fam"/>
</dbReference>
<feature type="coiled-coil region" evidence="3">
    <location>
        <begin position="99"/>
        <end position="148"/>
    </location>
</feature>
<dbReference type="EMBL" id="WIUZ02000017">
    <property type="protein sequence ID" value="KAF9780323.1"/>
    <property type="molecule type" value="Genomic_DNA"/>
</dbReference>
<dbReference type="Gene3D" id="1.10.287.1060">
    <property type="entry name" value="ESAT-6-like"/>
    <property type="match status" value="1"/>
</dbReference>
<gene>
    <name evidence="4" type="ORF">BJ322DRAFT_333615</name>
</gene>
<dbReference type="GO" id="GO:0006900">
    <property type="term" value="P:vesicle budding from membrane"/>
    <property type="evidence" value="ECO:0007669"/>
    <property type="project" value="TreeGrafter"/>
</dbReference>
<evidence type="ECO:0000313" key="4">
    <source>
        <dbReference type="EMBL" id="KAF9780323.1"/>
    </source>
</evidence>